<dbReference type="PANTHER" id="PTHR22770:SF47">
    <property type="entry name" value="E3 UBIQUITIN-PROTEIN LIGASE RNF216"/>
    <property type="match status" value="1"/>
</dbReference>
<evidence type="ECO:0000256" key="1">
    <source>
        <dbReference type="ARBA" id="ARBA00004906"/>
    </source>
</evidence>
<evidence type="ECO:0000256" key="5">
    <source>
        <dbReference type="ARBA" id="ARBA00022833"/>
    </source>
</evidence>
<dbReference type="WBParaSite" id="ACRNAN_scaffold1042.g18529.t1">
    <property type="protein sequence ID" value="ACRNAN_scaffold1042.g18529.t1"/>
    <property type="gene ID" value="ACRNAN_scaffold1042.g18529"/>
</dbReference>
<evidence type="ECO:0000256" key="3">
    <source>
        <dbReference type="ARBA" id="ARBA00022771"/>
    </source>
</evidence>
<dbReference type="InterPro" id="IPR051628">
    <property type="entry name" value="LUBAC_E3_Ligases"/>
</dbReference>
<comment type="pathway">
    <text evidence="1">Protein modification; protein ubiquitination.</text>
</comment>
<keyword evidence="3" id="KW-0863">Zinc-finger</keyword>
<dbReference type="InterPro" id="IPR013083">
    <property type="entry name" value="Znf_RING/FYVE/PHD"/>
</dbReference>
<dbReference type="Pfam" id="PF26200">
    <property type="entry name" value="Rcat_RNF216"/>
    <property type="match status" value="1"/>
</dbReference>
<reference evidence="8" key="1">
    <citation type="submission" date="2022-11" db="UniProtKB">
        <authorList>
            <consortium name="WormBaseParasite"/>
        </authorList>
    </citation>
    <scope>IDENTIFICATION</scope>
</reference>
<dbReference type="Proteomes" id="UP000887540">
    <property type="component" value="Unplaced"/>
</dbReference>
<proteinExistence type="predicted"/>
<keyword evidence="4" id="KW-0833">Ubl conjugation pathway</keyword>
<evidence type="ECO:0000256" key="2">
    <source>
        <dbReference type="ARBA" id="ARBA00022723"/>
    </source>
</evidence>
<sequence>MDISTCGVCLESTSDAICCILPDILDDSLEDAHKFCSDCTEKYIEVATFAQPLAEKSMGFPCMELDCDRIIPYESFSGMINETTREHFLERYKREIEEQRKEKTKEEHMKDEIEILQNQISKSLTLTCRACGVQYLKIDGCNVVKCRCGKKQCGLCGKLFESQFDSVHMNEKTIDYHSLTCQNNMECLIVPKKWSTLDESSYENDMRD</sequence>
<dbReference type="Gene3D" id="3.30.40.10">
    <property type="entry name" value="Zinc/RING finger domain, C3HC4 (zinc finger)"/>
    <property type="match status" value="1"/>
</dbReference>
<dbReference type="GO" id="GO:0008270">
    <property type="term" value="F:zinc ion binding"/>
    <property type="evidence" value="ECO:0007669"/>
    <property type="project" value="UniProtKB-KW"/>
</dbReference>
<evidence type="ECO:0000256" key="4">
    <source>
        <dbReference type="ARBA" id="ARBA00022786"/>
    </source>
</evidence>
<accession>A0A914CGV0</accession>
<keyword evidence="7" id="KW-1185">Reference proteome</keyword>
<evidence type="ECO:0000313" key="8">
    <source>
        <dbReference type="WBParaSite" id="ACRNAN_scaffold1042.g18529.t1"/>
    </source>
</evidence>
<name>A0A914CGV0_9BILA</name>
<organism evidence="7 8">
    <name type="scientific">Acrobeloides nanus</name>
    <dbReference type="NCBI Taxonomy" id="290746"/>
    <lineage>
        <taxon>Eukaryota</taxon>
        <taxon>Metazoa</taxon>
        <taxon>Ecdysozoa</taxon>
        <taxon>Nematoda</taxon>
        <taxon>Chromadorea</taxon>
        <taxon>Rhabditida</taxon>
        <taxon>Tylenchina</taxon>
        <taxon>Cephalobomorpha</taxon>
        <taxon>Cephaloboidea</taxon>
        <taxon>Cephalobidae</taxon>
        <taxon>Acrobeloides</taxon>
    </lineage>
</organism>
<feature type="coiled-coil region" evidence="6">
    <location>
        <begin position="89"/>
        <end position="119"/>
    </location>
</feature>
<keyword evidence="2" id="KW-0479">Metal-binding</keyword>
<protein>
    <submittedName>
        <fullName evidence="8">RING-type domain-containing protein</fullName>
    </submittedName>
</protein>
<dbReference type="SUPFAM" id="SSF57850">
    <property type="entry name" value="RING/U-box"/>
    <property type="match status" value="1"/>
</dbReference>
<evidence type="ECO:0000256" key="6">
    <source>
        <dbReference type="SAM" id="Coils"/>
    </source>
</evidence>
<keyword evidence="6" id="KW-0175">Coiled coil</keyword>
<evidence type="ECO:0000313" key="7">
    <source>
        <dbReference type="Proteomes" id="UP000887540"/>
    </source>
</evidence>
<keyword evidence="5" id="KW-0862">Zinc</keyword>
<dbReference type="AlphaFoldDB" id="A0A914CGV0"/>
<dbReference type="PANTHER" id="PTHR22770">
    <property type="entry name" value="UBIQUITIN CONJUGATING ENZYME 7 INTERACTING PROTEIN-RELATED"/>
    <property type="match status" value="1"/>
</dbReference>